<proteinExistence type="predicted"/>
<sequence>MKYNIIASIFVFLFLNACNPDLSTNQKDVKSYYSKKGVKSNKKRLKSNKKILKPKAEANQNQEAKPTQKVDQNQEEDPDKRIKNTLLDDLRNLIETANADREKSIQKAKEEPVDQYGIAAFKELGWSSPGGEKIADNSERSKRYRKRIYATLNDIDISELKTLSEIIMLSGQTQGLFNTLSTFGETLDDVIVHLYPKKDTLDKLKISDLEKLKNSFKELLSIKAIISETLNKLLLDYQNDENSIKTDNTKLESHVTTLYNQILEKNKETKKLKSDIFSIHNL</sequence>
<name>C0R8K8_BORVA</name>
<protein>
    <submittedName>
        <fullName evidence="3">Virulent strain associated lipoprotein</fullName>
    </submittedName>
</protein>
<evidence type="ECO:0000256" key="2">
    <source>
        <dbReference type="SAM" id="SignalP"/>
    </source>
</evidence>
<keyword evidence="3" id="KW-0449">Lipoprotein</keyword>
<geneLocation type="plasmid" evidence="3 4">
    <name>VS116_lp36</name>
</geneLocation>
<feature type="chain" id="PRO_5002902831" evidence="2">
    <location>
        <begin position="18"/>
        <end position="282"/>
    </location>
</feature>
<feature type="compositionally biased region" description="Polar residues" evidence="1">
    <location>
        <begin position="58"/>
        <end position="71"/>
    </location>
</feature>
<keyword evidence="3" id="KW-0614">Plasmid</keyword>
<dbReference type="RefSeq" id="WP_012666303.1">
    <property type="nucleotide sequence ID" value="NC_012204.1"/>
</dbReference>
<dbReference type="OrthoDB" id="352900at2"/>
<evidence type="ECO:0000313" key="3">
    <source>
        <dbReference type="EMBL" id="ACN52793.1"/>
    </source>
</evidence>
<organism evidence="3 4">
    <name type="scientific">Borreliella valaisiana VS116</name>
    <dbReference type="NCBI Taxonomy" id="445987"/>
    <lineage>
        <taxon>Bacteria</taxon>
        <taxon>Pseudomonadati</taxon>
        <taxon>Spirochaetota</taxon>
        <taxon>Spirochaetia</taxon>
        <taxon>Spirochaetales</taxon>
        <taxon>Borreliaceae</taxon>
        <taxon>Borreliella</taxon>
    </lineage>
</organism>
<dbReference type="Pfam" id="PF05714">
    <property type="entry name" value="PFam54_60"/>
    <property type="match status" value="1"/>
</dbReference>
<reference evidence="3 4" key="1">
    <citation type="journal article" date="2012" name="J. Bacteriol.">
        <title>Whole-Genome Sequences of Borrelia bissettii, Borrelia valaisiana, and Borrelia spielmanii.</title>
        <authorList>
            <person name="Schutzer S.E."/>
            <person name="Fraser-Liggett C.M."/>
            <person name="Qiu W.G."/>
            <person name="Kraiczy P."/>
            <person name="Mongodin E.F."/>
            <person name="Dunn J.J."/>
            <person name="Luft B.J."/>
            <person name="Casjens S.R."/>
        </authorList>
    </citation>
    <scope>NUCLEOTIDE SEQUENCE [LARGE SCALE GENOMIC DNA]</scope>
    <source>
        <strain evidence="3 4">VS116</strain>
        <plasmid evidence="3">VS116_lp36</plasmid>
    </source>
</reference>
<dbReference type="Gene3D" id="1.10.3160.10">
    <property type="entry name" value="Bbcrasp-1"/>
    <property type="match status" value="1"/>
</dbReference>
<gene>
    <name evidence="3" type="ORF">BVAVS116_K0015</name>
</gene>
<dbReference type="AlphaFoldDB" id="C0R8K8"/>
<dbReference type="Proteomes" id="UP000006163">
    <property type="component" value="Plasmid VS116_lp36"/>
</dbReference>
<evidence type="ECO:0000313" key="4">
    <source>
        <dbReference type="Proteomes" id="UP000006163"/>
    </source>
</evidence>
<dbReference type="HOGENOM" id="CLU_092315_0_0_12"/>
<feature type="region of interest" description="Disordered" evidence="1">
    <location>
        <begin position="52"/>
        <end position="79"/>
    </location>
</feature>
<evidence type="ECO:0000256" key="1">
    <source>
        <dbReference type="SAM" id="MobiDB-lite"/>
    </source>
</evidence>
<feature type="signal peptide" evidence="2">
    <location>
        <begin position="1"/>
        <end position="17"/>
    </location>
</feature>
<keyword evidence="2" id="KW-0732">Signal</keyword>
<dbReference type="EMBL" id="CP001436">
    <property type="protein sequence ID" value="ACN52793.1"/>
    <property type="molecule type" value="Genomic_DNA"/>
</dbReference>
<dbReference type="InterPro" id="IPR008421">
    <property type="entry name" value="Borrelia_lipoprotein_PFam54/60"/>
</dbReference>
<keyword evidence="4" id="KW-1185">Reference proteome</keyword>
<accession>C0R8K8</accession>
<dbReference type="GeneID" id="63641791"/>